<dbReference type="GO" id="GO:0016491">
    <property type="term" value="F:oxidoreductase activity"/>
    <property type="evidence" value="ECO:0007669"/>
    <property type="project" value="InterPro"/>
</dbReference>
<evidence type="ECO:0000259" key="2">
    <source>
        <dbReference type="Pfam" id="PF01323"/>
    </source>
</evidence>
<dbReference type="AlphaFoldDB" id="I7LB92"/>
<name>I7LB92_9CORY</name>
<evidence type="ECO:0000313" key="4">
    <source>
        <dbReference type="Proteomes" id="UP000011016"/>
    </source>
</evidence>
<dbReference type="Pfam" id="PF01323">
    <property type="entry name" value="DSBA"/>
    <property type="match status" value="1"/>
</dbReference>
<dbReference type="PANTHER" id="PTHR13887">
    <property type="entry name" value="GLUTATHIONE S-TRANSFERASE KAPPA"/>
    <property type="match status" value="1"/>
</dbReference>
<keyword evidence="3" id="KW-0413">Isomerase</keyword>
<dbReference type="InterPro" id="IPR036249">
    <property type="entry name" value="Thioredoxin-like_sf"/>
</dbReference>
<feature type="region of interest" description="Disordered" evidence="1">
    <location>
        <begin position="19"/>
        <end position="52"/>
    </location>
</feature>
<feature type="compositionally biased region" description="Low complexity" evidence="1">
    <location>
        <begin position="42"/>
        <end position="52"/>
    </location>
</feature>
<dbReference type="InterPro" id="IPR001853">
    <property type="entry name" value="DSBA-like_thioredoxin_dom"/>
</dbReference>
<dbReference type="Proteomes" id="UP000011016">
    <property type="component" value="Unassembled WGS sequence"/>
</dbReference>
<sequence>MAPDGRARRRAAQLSLRRRVAATRTESSGGPAAAGRGRRTQVGAAARAPRGALRPGGRWRGWRVRWRGMAIDVDIWSDFVCPFCYIGKRNLQLAVDQTDGLERGDVRLRWHAFELDPNAPQESEGTVADSVAKKYGVDQQQAIASQEQIARAAEAVGLTFNWRTARPGNTFDAHRVFQLAEGDEQADRADEELKKAYFSDGKCLGDHEVLTDIAVNKIGLDREAVEEVLNSDKYADVVRDEENQAHQMGVNAVPHFVIGGKLALSGAQPPEMFAAALNRAA</sequence>
<dbReference type="CDD" id="cd03024">
    <property type="entry name" value="DsbA_FrnE"/>
    <property type="match status" value="1"/>
</dbReference>
<dbReference type="EMBL" id="CAJZ01000023">
    <property type="protein sequence ID" value="CCI82899.1"/>
    <property type="molecule type" value="Genomic_DNA"/>
</dbReference>
<dbReference type="EC" id="5.3.4.1" evidence="3"/>
<comment type="caution">
    <text evidence="3">The sequence shown here is derived from an EMBL/GenBank/DDBJ whole genome shotgun (WGS) entry which is preliminary data.</text>
</comment>
<evidence type="ECO:0000313" key="3">
    <source>
        <dbReference type="EMBL" id="CCI82899.1"/>
    </source>
</evidence>
<feature type="domain" description="DSBA-like thioredoxin" evidence="2">
    <location>
        <begin position="73"/>
        <end position="277"/>
    </location>
</feature>
<dbReference type="Gene3D" id="3.40.30.10">
    <property type="entry name" value="Glutaredoxin"/>
    <property type="match status" value="1"/>
</dbReference>
<reference evidence="3 4" key="1">
    <citation type="journal article" date="2012" name="J. Bacteriol.">
        <title>Draft Genome Sequence of Turicella otitidis ATCC 51513, Isolated from Middle Ear Fluid from a Child with Otitis Media.</title>
        <authorList>
            <person name="Brinkrolf K."/>
            <person name="Schneider J."/>
            <person name="Knecht M."/>
            <person name="Ruckert C."/>
            <person name="Tauch A."/>
        </authorList>
    </citation>
    <scope>NUCLEOTIDE SEQUENCE [LARGE SCALE GENOMIC DNA]</scope>
    <source>
        <strain evidence="3 4">ATCC 51513</strain>
    </source>
</reference>
<dbReference type="GO" id="GO:0003756">
    <property type="term" value="F:protein disulfide isomerase activity"/>
    <property type="evidence" value="ECO:0007669"/>
    <property type="project" value="UniProtKB-EC"/>
</dbReference>
<protein>
    <submittedName>
        <fullName evidence="3">DsbA oxidoreductase</fullName>
        <ecNumber evidence="3">5.3.4.1</ecNumber>
    </submittedName>
</protein>
<proteinExistence type="predicted"/>
<evidence type="ECO:0000256" key="1">
    <source>
        <dbReference type="SAM" id="MobiDB-lite"/>
    </source>
</evidence>
<organism evidence="3 4">
    <name type="scientific">Corynebacterium otitidis ATCC 51513</name>
    <dbReference type="NCBI Taxonomy" id="883169"/>
    <lineage>
        <taxon>Bacteria</taxon>
        <taxon>Bacillati</taxon>
        <taxon>Actinomycetota</taxon>
        <taxon>Actinomycetes</taxon>
        <taxon>Mycobacteriales</taxon>
        <taxon>Corynebacteriaceae</taxon>
        <taxon>Corynebacterium</taxon>
    </lineage>
</organism>
<accession>I7LB92</accession>
<dbReference type="SUPFAM" id="SSF52833">
    <property type="entry name" value="Thioredoxin-like"/>
    <property type="match status" value="1"/>
</dbReference>
<gene>
    <name evidence="3" type="primary">frnE</name>
    <name evidence="3" type="ORF">BN46_0148</name>
</gene>
<dbReference type="PANTHER" id="PTHR13887:SF41">
    <property type="entry name" value="THIOREDOXIN SUPERFAMILY PROTEIN"/>
    <property type="match status" value="1"/>
</dbReference>